<evidence type="ECO:0000313" key="2">
    <source>
        <dbReference type="Proteomes" id="UP001319104"/>
    </source>
</evidence>
<evidence type="ECO:0000313" key="1">
    <source>
        <dbReference type="EMBL" id="MBS9524784.1"/>
    </source>
</evidence>
<sequence>MKTITKIDKEHIRDLRFSRREVLDSPEAKKFRAADLQRALTLGNLLQSKVNIIFEDREENTYCVDTTVWSVGDQFVTLKGGIHIPINSIVEVN</sequence>
<dbReference type="AlphaFoldDB" id="A0AAP2CJC1"/>
<dbReference type="RefSeq" id="WP_213945643.1">
    <property type="nucleotide sequence ID" value="NZ_JAHBGI010000012.1"/>
</dbReference>
<accession>A0AAP2CJC1</accession>
<comment type="caution">
    <text evidence="1">The sequence shown here is derived from an EMBL/GenBank/DDBJ whole genome shotgun (WGS) entry which is preliminary data.</text>
</comment>
<dbReference type="EMBL" id="JAHCMY010000006">
    <property type="protein sequence ID" value="MBS9524784.1"/>
    <property type="molecule type" value="Genomic_DNA"/>
</dbReference>
<name>A0AAP2CJC1_9BACT</name>
<proteinExistence type="predicted"/>
<dbReference type="Proteomes" id="UP001319104">
    <property type="component" value="Unassembled WGS sequence"/>
</dbReference>
<protein>
    <submittedName>
        <fullName evidence="1">Uncharacterized protein</fullName>
    </submittedName>
</protein>
<reference evidence="1 2" key="1">
    <citation type="submission" date="2021-05" db="EMBL/GenBank/DDBJ databases">
        <authorList>
            <person name="Zhang Z.D."/>
            <person name="Osman G."/>
        </authorList>
    </citation>
    <scope>NUCLEOTIDE SEQUENCE [LARGE SCALE GENOMIC DNA]</scope>
    <source>
        <strain evidence="1 2">KCTC 32217</strain>
    </source>
</reference>
<organism evidence="1 2">
    <name type="scientific">Litoribacter ruber</name>
    <dbReference type="NCBI Taxonomy" id="702568"/>
    <lineage>
        <taxon>Bacteria</taxon>
        <taxon>Pseudomonadati</taxon>
        <taxon>Bacteroidota</taxon>
        <taxon>Cytophagia</taxon>
        <taxon>Cytophagales</taxon>
        <taxon>Cyclobacteriaceae</taxon>
        <taxon>Litoribacter</taxon>
    </lineage>
</organism>
<keyword evidence="2" id="KW-1185">Reference proteome</keyword>
<gene>
    <name evidence="1" type="ORF">KI659_12260</name>
</gene>